<dbReference type="AlphaFoldDB" id="A0A1X6NYW9"/>
<keyword evidence="3" id="KW-1185">Reference proteome</keyword>
<sequence length="76" mass="8774">MMPQKVYETFRMDEPRRHHPPTRPLNSPPRPTALRRHNADGSSIKTRGTTHDPVKLRRKRHPGSPQYVLAACALVR</sequence>
<name>A0A1X6NYW9_PORUM</name>
<proteinExistence type="predicted"/>
<evidence type="ECO:0000313" key="3">
    <source>
        <dbReference type="Proteomes" id="UP000218209"/>
    </source>
</evidence>
<feature type="region of interest" description="Disordered" evidence="1">
    <location>
        <begin position="1"/>
        <end position="62"/>
    </location>
</feature>
<evidence type="ECO:0000256" key="1">
    <source>
        <dbReference type="SAM" id="MobiDB-lite"/>
    </source>
</evidence>
<dbReference type="EMBL" id="KV918978">
    <property type="protein sequence ID" value="OSX73819.1"/>
    <property type="molecule type" value="Genomic_DNA"/>
</dbReference>
<accession>A0A1X6NYW9</accession>
<feature type="compositionally biased region" description="Pro residues" evidence="1">
    <location>
        <begin position="22"/>
        <end position="31"/>
    </location>
</feature>
<protein>
    <submittedName>
        <fullName evidence="2">Uncharacterized protein</fullName>
    </submittedName>
</protein>
<reference evidence="2 3" key="1">
    <citation type="submission" date="2017-03" db="EMBL/GenBank/DDBJ databases">
        <title>WGS assembly of Porphyra umbilicalis.</title>
        <authorList>
            <person name="Brawley S.H."/>
            <person name="Blouin N.A."/>
            <person name="Ficko-Blean E."/>
            <person name="Wheeler G.L."/>
            <person name="Lohr M."/>
            <person name="Goodson H.V."/>
            <person name="Jenkins J.W."/>
            <person name="Blaby-Haas C.E."/>
            <person name="Helliwell K.E."/>
            <person name="Chan C."/>
            <person name="Marriage T."/>
            <person name="Bhattacharya D."/>
            <person name="Klein A.S."/>
            <person name="Badis Y."/>
            <person name="Brodie J."/>
            <person name="Cao Y."/>
            <person name="Collen J."/>
            <person name="Dittami S.M."/>
            <person name="Gachon C.M."/>
            <person name="Green B.R."/>
            <person name="Karpowicz S."/>
            <person name="Kim J.W."/>
            <person name="Kudahl U."/>
            <person name="Lin S."/>
            <person name="Michel G."/>
            <person name="Mittag M."/>
            <person name="Olson B.J."/>
            <person name="Pangilinan J."/>
            <person name="Peng Y."/>
            <person name="Qiu H."/>
            <person name="Shu S."/>
            <person name="Singer J.T."/>
            <person name="Smith A.G."/>
            <person name="Sprecher B.N."/>
            <person name="Wagner V."/>
            <person name="Wang W."/>
            <person name="Wang Z.-Y."/>
            <person name="Yan J."/>
            <person name="Yarish C."/>
            <person name="Zoeuner-Riek S."/>
            <person name="Zhuang Y."/>
            <person name="Zou Y."/>
            <person name="Lindquist E.A."/>
            <person name="Grimwood J."/>
            <person name="Barry K."/>
            <person name="Rokhsar D.S."/>
            <person name="Schmutz J."/>
            <person name="Stiller J.W."/>
            <person name="Grossman A.R."/>
            <person name="Prochnik S.E."/>
        </authorList>
    </citation>
    <scope>NUCLEOTIDE SEQUENCE [LARGE SCALE GENOMIC DNA]</scope>
    <source>
        <strain evidence="2">4086291</strain>
    </source>
</reference>
<evidence type="ECO:0000313" key="2">
    <source>
        <dbReference type="EMBL" id="OSX73819.1"/>
    </source>
</evidence>
<gene>
    <name evidence="2" type="ORF">BU14_0326s0013</name>
</gene>
<dbReference type="Proteomes" id="UP000218209">
    <property type="component" value="Unassembled WGS sequence"/>
</dbReference>
<organism evidence="2 3">
    <name type="scientific">Porphyra umbilicalis</name>
    <name type="common">Purple laver</name>
    <name type="synonym">Red alga</name>
    <dbReference type="NCBI Taxonomy" id="2786"/>
    <lineage>
        <taxon>Eukaryota</taxon>
        <taxon>Rhodophyta</taxon>
        <taxon>Bangiophyceae</taxon>
        <taxon>Bangiales</taxon>
        <taxon>Bangiaceae</taxon>
        <taxon>Porphyra</taxon>
    </lineage>
</organism>